<dbReference type="RefSeq" id="WP_160625461.1">
    <property type="nucleotide sequence ID" value="NZ_WUUQ01000003.1"/>
</dbReference>
<dbReference type="NCBIfam" id="TIGR00254">
    <property type="entry name" value="GGDEF"/>
    <property type="match status" value="1"/>
</dbReference>
<keyword evidence="1" id="KW-0812">Transmembrane</keyword>
<organism evidence="4 5">
    <name type="scientific">Copranaerobaculum intestinale</name>
    <dbReference type="NCBI Taxonomy" id="2692629"/>
    <lineage>
        <taxon>Bacteria</taxon>
        <taxon>Bacillati</taxon>
        <taxon>Bacillota</taxon>
        <taxon>Erysipelotrichia</taxon>
        <taxon>Erysipelotrichales</taxon>
        <taxon>Erysipelotrichaceae</taxon>
        <taxon>Copranaerobaculum</taxon>
    </lineage>
</organism>
<proteinExistence type="predicted"/>
<dbReference type="SMART" id="SM00052">
    <property type="entry name" value="EAL"/>
    <property type="match status" value="1"/>
</dbReference>
<dbReference type="InterPro" id="IPR043128">
    <property type="entry name" value="Rev_trsase/Diguanyl_cyclase"/>
</dbReference>
<evidence type="ECO:0000313" key="5">
    <source>
        <dbReference type="Proteomes" id="UP000434036"/>
    </source>
</evidence>
<dbReference type="CDD" id="cd01948">
    <property type="entry name" value="EAL"/>
    <property type="match status" value="1"/>
</dbReference>
<gene>
    <name evidence="4" type="ORF">GSF08_08985</name>
</gene>
<dbReference type="PANTHER" id="PTHR33121:SF70">
    <property type="entry name" value="SIGNALING PROTEIN YKOW"/>
    <property type="match status" value="1"/>
</dbReference>
<reference evidence="4 5" key="1">
    <citation type="submission" date="2019-12" db="EMBL/GenBank/DDBJ databases">
        <authorList>
            <person name="Yang R."/>
        </authorList>
    </citation>
    <scope>NUCLEOTIDE SEQUENCE [LARGE SCALE GENOMIC DNA]</scope>
    <source>
        <strain evidence="4 5">DONG20-135</strain>
    </source>
</reference>
<dbReference type="Pfam" id="PF00563">
    <property type="entry name" value="EAL"/>
    <property type="match status" value="1"/>
</dbReference>
<name>A0A6N8UBG5_9FIRM</name>
<dbReference type="SUPFAM" id="SSF55073">
    <property type="entry name" value="Nucleotide cyclase"/>
    <property type="match status" value="1"/>
</dbReference>
<comment type="caution">
    <text evidence="4">The sequence shown here is derived from an EMBL/GenBank/DDBJ whole genome shotgun (WGS) entry which is preliminary data.</text>
</comment>
<dbReference type="InterPro" id="IPR035919">
    <property type="entry name" value="EAL_sf"/>
</dbReference>
<feature type="transmembrane region" description="Helical" evidence="1">
    <location>
        <begin position="145"/>
        <end position="167"/>
    </location>
</feature>
<feature type="domain" description="EAL" evidence="2">
    <location>
        <begin position="343"/>
        <end position="592"/>
    </location>
</feature>
<keyword evidence="5" id="KW-1185">Reference proteome</keyword>
<reference evidence="4 5" key="2">
    <citation type="submission" date="2020-01" db="EMBL/GenBank/DDBJ databases">
        <title>Clostridiaceae sp. nov. isolated from the gut of human by culturomics.</title>
        <authorList>
            <person name="Chang Y."/>
        </authorList>
    </citation>
    <scope>NUCLEOTIDE SEQUENCE [LARGE SCALE GENOMIC DNA]</scope>
    <source>
        <strain evidence="4 5">DONG20-135</strain>
    </source>
</reference>
<protein>
    <submittedName>
        <fullName evidence="4">EAL domain-containing protein</fullName>
    </submittedName>
</protein>
<dbReference type="Gene3D" id="3.20.20.450">
    <property type="entry name" value="EAL domain"/>
    <property type="match status" value="1"/>
</dbReference>
<evidence type="ECO:0000259" key="2">
    <source>
        <dbReference type="PROSITE" id="PS50883"/>
    </source>
</evidence>
<dbReference type="GO" id="GO:0071111">
    <property type="term" value="F:cyclic-guanylate-specific phosphodiesterase activity"/>
    <property type="evidence" value="ECO:0007669"/>
    <property type="project" value="InterPro"/>
</dbReference>
<dbReference type="SMART" id="SM00267">
    <property type="entry name" value="GGDEF"/>
    <property type="match status" value="1"/>
</dbReference>
<dbReference type="AlphaFoldDB" id="A0A6N8UBG5"/>
<dbReference type="PROSITE" id="PS50883">
    <property type="entry name" value="EAL"/>
    <property type="match status" value="1"/>
</dbReference>
<dbReference type="InterPro" id="IPR050706">
    <property type="entry name" value="Cyclic-di-GMP_PDE-like"/>
</dbReference>
<dbReference type="Pfam" id="PF00990">
    <property type="entry name" value="GGDEF"/>
    <property type="match status" value="1"/>
</dbReference>
<dbReference type="InterPro" id="IPR001633">
    <property type="entry name" value="EAL_dom"/>
</dbReference>
<keyword evidence="1" id="KW-0472">Membrane</keyword>
<evidence type="ECO:0000313" key="4">
    <source>
        <dbReference type="EMBL" id="MXQ74073.1"/>
    </source>
</evidence>
<dbReference type="PANTHER" id="PTHR33121">
    <property type="entry name" value="CYCLIC DI-GMP PHOSPHODIESTERASE PDEF"/>
    <property type="match status" value="1"/>
</dbReference>
<feature type="transmembrane region" description="Helical" evidence="1">
    <location>
        <begin position="7"/>
        <end position="25"/>
    </location>
</feature>
<dbReference type="SUPFAM" id="SSF141868">
    <property type="entry name" value="EAL domain-like"/>
    <property type="match status" value="1"/>
</dbReference>
<dbReference type="InterPro" id="IPR000160">
    <property type="entry name" value="GGDEF_dom"/>
</dbReference>
<dbReference type="PROSITE" id="PS50887">
    <property type="entry name" value="GGDEF"/>
    <property type="match status" value="1"/>
</dbReference>
<sequence length="596" mass="69045">MKQKYSIMIYMCIWTVAIILLVFSLNQNAGYAKVINYSGIVRGGTQKLVKEELHGVHDEKLLDHLDTIMIELQTGKGPNGLMKIDNTAYQNQLTEMAAIWNEMKQNIQKMDDPQAALRLYELSQDYFDKADEMVNTAQHVSDQKLIQSTLLFLSFIIITSSSFIFWYRSKQKEIRKVMYIDKLTRLPNRTAFELGVQRLIATHKQKYVLLYFDIDDFKYLNGTYGYTCGDQILIGVADAMVEFIQNRGVCARDNSDCFFLLAEFEETIVDQLQNIMKQMVKQKIELDIADDLSFTFGAYEVKNEVPIQDMIDNVILAHKNAKALGRGNIIWYNQELLNRLLQESLFIKQMHTALKQNEFRLYLQPKFEIDTLKITGAESLMRWHMQDGRIIYPDTFISLFEKNGYIYDLDFYMLERTCEFLQRNQCFDFTISVNFSRVSIHHKDFYEHLHAVINAYQIPVSCIEIEITESAFNGLSHTILTILRRLSNDGFLISMDDFGSGYSSLNLLTAMQVDILKIDRAFLEEQNDKKKKIIKLIVELAATLHMRVICEGVETEADVELLRAVRCQLGQGYYISKPIPAEAFSEKYLQKHKTAG</sequence>
<dbReference type="Gene3D" id="3.30.70.270">
    <property type="match status" value="1"/>
</dbReference>
<dbReference type="Proteomes" id="UP000434036">
    <property type="component" value="Unassembled WGS sequence"/>
</dbReference>
<accession>A0A6N8UBG5</accession>
<evidence type="ECO:0000256" key="1">
    <source>
        <dbReference type="SAM" id="Phobius"/>
    </source>
</evidence>
<dbReference type="InterPro" id="IPR029787">
    <property type="entry name" value="Nucleotide_cyclase"/>
</dbReference>
<keyword evidence="1" id="KW-1133">Transmembrane helix</keyword>
<dbReference type="CDD" id="cd01949">
    <property type="entry name" value="GGDEF"/>
    <property type="match status" value="1"/>
</dbReference>
<feature type="domain" description="GGDEF" evidence="3">
    <location>
        <begin position="205"/>
        <end position="334"/>
    </location>
</feature>
<dbReference type="EMBL" id="WUUQ01000003">
    <property type="protein sequence ID" value="MXQ74073.1"/>
    <property type="molecule type" value="Genomic_DNA"/>
</dbReference>
<evidence type="ECO:0000259" key="3">
    <source>
        <dbReference type="PROSITE" id="PS50887"/>
    </source>
</evidence>